<keyword evidence="4" id="KW-1185">Reference proteome</keyword>
<name>A0ABU7AVI1_9TELE</name>
<feature type="compositionally biased region" description="Basic and acidic residues" evidence="2">
    <location>
        <begin position="7"/>
        <end position="23"/>
    </location>
</feature>
<accession>A0ABU7AVI1</accession>
<dbReference type="EMBL" id="JAHUTI010030488">
    <property type="protein sequence ID" value="MED6242073.1"/>
    <property type="molecule type" value="Genomic_DNA"/>
</dbReference>
<feature type="coiled-coil region" evidence="1">
    <location>
        <begin position="42"/>
        <end position="69"/>
    </location>
</feature>
<feature type="region of interest" description="Disordered" evidence="2">
    <location>
        <begin position="1"/>
        <end position="23"/>
    </location>
</feature>
<proteinExistence type="predicted"/>
<dbReference type="Proteomes" id="UP001345963">
    <property type="component" value="Unassembled WGS sequence"/>
</dbReference>
<evidence type="ECO:0000313" key="3">
    <source>
        <dbReference type="EMBL" id="MED6242073.1"/>
    </source>
</evidence>
<evidence type="ECO:0000256" key="1">
    <source>
        <dbReference type="SAM" id="Coils"/>
    </source>
</evidence>
<organism evidence="3 4">
    <name type="scientific">Ataeniobius toweri</name>
    <dbReference type="NCBI Taxonomy" id="208326"/>
    <lineage>
        <taxon>Eukaryota</taxon>
        <taxon>Metazoa</taxon>
        <taxon>Chordata</taxon>
        <taxon>Craniata</taxon>
        <taxon>Vertebrata</taxon>
        <taxon>Euteleostomi</taxon>
        <taxon>Actinopterygii</taxon>
        <taxon>Neopterygii</taxon>
        <taxon>Teleostei</taxon>
        <taxon>Neoteleostei</taxon>
        <taxon>Acanthomorphata</taxon>
        <taxon>Ovalentaria</taxon>
        <taxon>Atherinomorphae</taxon>
        <taxon>Cyprinodontiformes</taxon>
        <taxon>Goodeidae</taxon>
        <taxon>Ataeniobius</taxon>
    </lineage>
</organism>
<protein>
    <submittedName>
        <fullName evidence="3">Uncharacterized protein</fullName>
    </submittedName>
</protein>
<keyword evidence="1" id="KW-0175">Coiled coil</keyword>
<gene>
    <name evidence="3" type="ORF">ATANTOWER_032808</name>
</gene>
<evidence type="ECO:0000313" key="4">
    <source>
        <dbReference type="Proteomes" id="UP001345963"/>
    </source>
</evidence>
<reference evidence="3 4" key="1">
    <citation type="submission" date="2021-07" db="EMBL/GenBank/DDBJ databases">
        <authorList>
            <person name="Palmer J.M."/>
        </authorList>
    </citation>
    <scope>NUCLEOTIDE SEQUENCE [LARGE SCALE GENOMIC DNA]</scope>
    <source>
        <strain evidence="3 4">AT_MEX2019</strain>
        <tissue evidence="3">Muscle</tissue>
    </source>
</reference>
<sequence>MTGDSRYLAERSDGEQMKPKPQLEAKRYFQLQSDYQMTLQRENAAKLEISKAEMVMEKVEAKLDDLKAEKESEPDICPDKMVSLLTLSEAVFPLPERGQSRNCQHWTPTCVPVQAAEDGSSA</sequence>
<comment type="caution">
    <text evidence="3">The sequence shown here is derived from an EMBL/GenBank/DDBJ whole genome shotgun (WGS) entry which is preliminary data.</text>
</comment>
<evidence type="ECO:0000256" key="2">
    <source>
        <dbReference type="SAM" id="MobiDB-lite"/>
    </source>
</evidence>